<keyword evidence="2" id="KW-1133">Transmembrane helix</keyword>
<name>A0A1G6G4J8_BACOV</name>
<keyword evidence="2" id="KW-0812">Transmembrane</keyword>
<gene>
    <name evidence="3" type="ORF">SAMN05192581_101482</name>
</gene>
<evidence type="ECO:0000313" key="4">
    <source>
        <dbReference type="Proteomes" id="UP000183670"/>
    </source>
</evidence>
<reference evidence="3 4" key="1">
    <citation type="submission" date="2016-10" db="EMBL/GenBank/DDBJ databases">
        <authorList>
            <person name="de Groot N.N."/>
        </authorList>
    </citation>
    <scope>NUCLEOTIDE SEQUENCE [LARGE SCALE GENOMIC DNA]</scope>
    <source>
        <strain evidence="3 4">NLAE-zl-C500</strain>
    </source>
</reference>
<organism evidence="3 4">
    <name type="scientific">Bacteroides ovatus</name>
    <dbReference type="NCBI Taxonomy" id="28116"/>
    <lineage>
        <taxon>Bacteria</taxon>
        <taxon>Pseudomonadati</taxon>
        <taxon>Bacteroidota</taxon>
        <taxon>Bacteroidia</taxon>
        <taxon>Bacteroidales</taxon>
        <taxon>Bacteroidaceae</taxon>
        <taxon>Bacteroides</taxon>
    </lineage>
</organism>
<feature type="compositionally biased region" description="Basic and acidic residues" evidence="1">
    <location>
        <begin position="98"/>
        <end position="109"/>
    </location>
</feature>
<dbReference type="Proteomes" id="UP000183670">
    <property type="component" value="Unassembled WGS sequence"/>
</dbReference>
<evidence type="ECO:0000256" key="1">
    <source>
        <dbReference type="SAM" id="MobiDB-lite"/>
    </source>
</evidence>
<evidence type="ECO:0000256" key="2">
    <source>
        <dbReference type="SAM" id="Phobius"/>
    </source>
</evidence>
<feature type="transmembrane region" description="Helical" evidence="2">
    <location>
        <begin position="57"/>
        <end position="76"/>
    </location>
</feature>
<keyword evidence="2" id="KW-0472">Membrane</keyword>
<protein>
    <submittedName>
        <fullName evidence="3">Uncharacterized protein</fullName>
    </submittedName>
</protein>
<evidence type="ECO:0000313" key="3">
    <source>
        <dbReference type="EMBL" id="SDB76918.1"/>
    </source>
</evidence>
<sequence length="117" mass="13750">MKGIKRMLFGEKMPDKNDPQYKERYQREVKAGRKFAQTLKIDKAAAHVQRFADIHKTLFLVIVFGFVALSFGFNIYRMARVYNHKQSSISAIERQDSLIRSRHKGESRNIHPINKQK</sequence>
<accession>A0A1G6G4J8</accession>
<dbReference type="EMBL" id="FMYE01000014">
    <property type="protein sequence ID" value="SDB76918.1"/>
    <property type="molecule type" value="Genomic_DNA"/>
</dbReference>
<feature type="region of interest" description="Disordered" evidence="1">
    <location>
        <begin position="98"/>
        <end position="117"/>
    </location>
</feature>
<dbReference type="RefSeq" id="WP_046151564.1">
    <property type="nucleotide sequence ID" value="NZ_FMYE01000014.1"/>
</dbReference>
<dbReference type="AlphaFoldDB" id="A0A1G6G4J8"/>
<proteinExistence type="predicted"/>